<protein>
    <submittedName>
        <fullName evidence="2">24040_t:CDS:1</fullName>
    </submittedName>
</protein>
<comment type="caution">
    <text evidence="2">The sequence shown here is derived from an EMBL/GenBank/DDBJ whole genome shotgun (WGS) entry which is preliminary data.</text>
</comment>
<feature type="non-terminal residue" evidence="2">
    <location>
        <position position="1"/>
    </location>
</feature>
<sequence>GACTAKPGWLPDSPYSNSSNQARSPISGYPSFANKKTYLFFKPQMPPVLPP</sequence>
<evidence type="ECO:0000313" key="3">
    <source>
        <dbReference type="Proteomes" id="UP000789901"/>
    </source>
</evidence>
<feature type="non-terminal residue" evidence="2">
    <location>
        <position position="51"/>
    </location>
</feature>
<evidence type="ECO:0000313" key="2">
    <source>
        <dbReference type="EMBL" id="CAG8846859.1"/>
    </source>
</evidence>
<reference evidence="2 3" key="1">
    <citation type="submission" date="2021-06" db="EMBL/GenBank/DDBJ databases">
        <authorList>
            <person name="Kallberg Y."/>
            <person name="Tangrot J."/>
            <person name="Rosling A."/>
        </authorList>
    </citation>
    <scope>NUCLEOTIDE SEQUENCE [LARGE SCALE GENOMIC DNA]</scope>
    <source>
        <strain evidence="2 3">120-4 pot B 10/14</strain>
    </source>
</reference>
<proteinExistence type="predicted"/>
<dbReference type="EMBL" id="CAJVQB010085205">
    <property type="protein sequence ID" value="CAG8846859.1"/>
    <property type="molecule type" value="Genomic_DNA"/>
</dbReference>
<gene>
    <name evidence="2" type="ORF">GMARGA_LOCUS38376</name>
</gene>
<evidence type="ECO:0000256" key="1">
    <source>
        <dbReference type="SAM" id="MobiDB-lite"/>
    </source>
</evidence>
<keyword evidence="3" id="KW-1185">Reference proteome</keyword>
<accession>A0ABN7X4B5</accession>
<feature type="compositionally biased region" description="Polar residues" evidence="1">
    <location>
        <begin position="14"/>
        <end position="24"/>
    </location>
</feature>
<dbReference type="Proteomes" id="UP000789901">
    <property type="component" value="Unassembled WGS sequence"/>
</dbReference>
<feature type="region of interest" description="Disordered" evidence="1">
    <location>
        <begin position="1"/>
        <end position="28"/>
    </location>
</feature>
<name>A0ABN7X4B5_GIGMA</name>
<organism evidence="2 3">
    <name type="scientific">Gigaspora margarita</name>
    <dbReference type="NCBI Taxonomy" id="4874"/>
    <lineage>
        <taxon>Eukaryota</taxon>
        <taxon>Fungi</taxon>
        <taxon>Fungi incertae sedis</taxon>
        <taxon>Mucoromycota</taxon>
        <taxon>Glomeromycotina</taxon>
        <taxon>Glomeromycetes</taxon>
        <taxon>Diversisporales</taxon>
        <taxon>Gigasporaceae</taxon>
        <taxon>Gigaspora</taxon>
    </lineage>
</organism>